<name>A0A6G1S9K8_9ACAR</name>
<dbReference type="SUPFAM" id="SSF52833">
    <property type="entry name" value="Thioredoxin-like"/>
    <property type="match status" value="1"/>
</dbReference>
<organism evidence="3">
    <name type="scientific">Aceria tosichella</name>
    <name type="common">wheat curl mite</name>
    <dbReference type="NCBI Taxonomy" id="561515"/>
    <lineage>
        <taxon>Eukaryota</taxon>
        <taxon>Metazoa</taxon>
        <taxon>Ecdysozoa</taxon>
        <taxon>Arthropoda</taxon>
        <taxon>Chelicerata</taxon>
        <taxon>Arachnida</taxon>
        <taxon>Acari</taxon>
        <taxon>Acariformes</taxon>
        <taxon>Trombidiformes</taxon>
        <taxon>Prostigmata</taxon>
        <taxon>Eupodina</taxon>
        <taxon>Eriophyoidea</taxon>
        <taxon>Eriophyidae</taxon>
        <taxon>Eriophyinae</taxon>
        <taxon>Aceriini</taxon>
        <taxon>Aceria</taxon>
    </lineage>
</organism>
<feature type="domain" description="Thioredoxin" evidence="2">
    <location>
        <begin position="110"/>
        <end position="249"/>
    </location>
</feature>
<reference evidence="3" key="1">
    <citation type="submission" date="2018-10" db="EMBL/GenBank/DDBJ databases">
        <title>Transcriptome assembly of Aceria tosichella (Wheat curl mite) Type 2.</title>
        <authorList>
            <person name="Scully E.D."/>
            <person name="Geib S.M."/>
            <person name="Palmer N.A."/>
            <person name="Gupta A.K."/>
            <person name="Sarath G."/>
            <person name="Tatineni S."/>
        </authorList>
    </citation>
    <scope>NUCLEOTIDE SEQUENCE</scope>
    <source>
        <strain evidence="3">LincolnNE</strain>
    </source>
</reference>
<keyword evidence="1 3" id="KW-0812">Transmembrane</keyword>
<evidence type="ECO:0000259" key="2">
    <source>
        <dbReference type="PROSITE" id="PS51352"/>
    </source>
</evidence>
<dbReference type="PANTHER" id="PTHR45663">
    <property type="entry name" value="GEO12009P1"/>
    <property type="match status" value="1"/>
</dbReference>
<dbReference type="GO" id="GO:0005737">
    <property type="term" value="C:cytoplasm"/>
    <property type="evidence" value="ECO:0007669"/>
    <property type="project" value="TreeGrafter"/>
</dbReference>
<gene>
    <name evidence="3" type="ORF">g.7006</name>
</gene>
<dbReference type="Pfam" id="PF00085">
    <property type="entry name" value="Thioredoxin"/>
    <property type="match status" value="1"/>
</dbReference>
<protein>
    <submittedName>
        <fullName evidence="3">Thioredoxin-related transmembrane protein 2</fullName>
    </submittedName>
</protein>
<sequence>MPLVTKRELRQLLQIHYILELILALAYVILKSIPWAANRVFGTGEFRSSETELLLFTFIVIAINTRRRGHVNFLPYLSSACTMAKVCNFLLFFYTSPMYGLTYTVILLAHILLFPKPKYKGPENVTYFLGDEFEKELAKDKKVKWLIEFYATWNPDCNEFAGVFGELSAKYANKNLKFGKIDVARSPKIADKYNIIASVTSRTLPTLILFRDGREYMRRPLIDTRERVVPFSFSFENIVSVFSLEQMGR</sequence>
<evidence type="ECO:0000313" key="3">
    <source>
        <dbReference type="EMBL" id="MDE46610.1"/>
    </source>
</evidence>
<feature type="transmembrane region" description="Helical" evidence="1">
    <location>
        <begin position="98"/>
        <end position="114"/>
    </location>
</feature>
<dbReference type="EMBL" id="GGYP01001839">
    <property type="protein sequence ID" value="MDE46610.1"/>
    <property type="molecule type" value="Transcribed_RNA"/>
</dbReference>
<dbReference type="PROSITE" id="PS51352">
    <property type="entry name" value="THIOREDOXIN_2"/>
    <property type="match status" value="1"/>
</dbReference>
<dbReference type="GO" id="GO:0015035">
    <property type="term" value="F:protein-disulfide reductase activity"/>
    <property type="evidence" value="ECO:0007669"/>
    <property type="project" value="TreeGrafter"/>
</dbReference>
<keyword evidence="1" id="KW-1133">Transmembrane helix</keyword>
<keyword evidence="1" id="KW-0472">Membrane</keyword>
<evidence type="ECO:0000256" key="1">
    <source>
        <dbReference type="SAM" id="Phobius"/>
    </source>
</evidence>
<dbReference type="PANTHER" id="PTHR45663:SF11">
    <property type="entry name" value="GEO12009P1"/>
    <property type="match status" value="1"/>
</dbReference>
<proteinExistence type="predicted"/>
<dbReference type="AlphaFoldDB" id="A0A6G1S9K8"/>
<dbReference type="Gene3D" id="3.40.30.10">
    <property type="entry name" value="Glutaredoxin"/>
    <property type="match status" value="1"/>
</dbReference>
<accession>A0A6G1S9K8</accession>
<dbReference type="InterPro" id="IPR013766">
    <property type="entry name" value="Thioredoxin_domain"/>
</dbReference>
<dbReference type="InterPro" id="IPR036249">
    <property type="entry name" value="Thioredoxin-like_sf"/>
</dbReference>
<feature type="transmembrane region" description="Helical" evidence="1">
    <location>
        <begin position="12"/>
        <end position="30"/>
    </location>
</feature>